<comment type="similarity">
    <text evidence="5">Belongs to the U2 small nuclear ribonucleoprotein A family.</text>
</comment>
<comment type="subcellular location">
    <subcellularLocation>
        <location evidence="1">Nucleus</location>
    </subcellularLocation>
</comment>
<dbReference type="Gene3D" id="3.80.10.10">
    <property type="entry name" value="Ribonuclease Inhibitor"/>
    <property type="match status" value="1"/>
</dbReference>
<dbReference type="Pfam" id="PF14580">
    <property type="entry name" value="LRR_9"/>
    <property type="match status" value="1"/>
</dbReference>
<dbReference type="PANTHER" id="PTHR10552">
    <property type="entry name" value="U2 SMALL NUCLEAR RIBONUCLEOPROTEIN A"/>
    <property type="match status" value="1"/>
</dbReference>
<dbReference type="EMBL" id="QGKV02000297">
    <property type="protein sequence ID" value="KAF3608012.1"/>
    <property type="molecule type" value="Genomic_DNA"/>
</dbReference>
<evidence type="ECO:0000256" key="2">
    <source>
        <dbReference type="ARBA" id="ARBA00022614"/>
    </source>
</evidence>
<keyword evidence="4" id="KW-0539">Nucleus</keyword>
<dbReference type="Proteomes" id="UP000266723">
    <property type="component" value="Unassembled WGS sequence"/>
</dbReference>
<evidence type="ECO:0000256" key="1">
    <source>
        <dbReference type="ARBA" id="ARBA00004123"/>
    </source>
</evidence>
<name>A0ABQ7EXE4_BRACR</name>
<evidence type="ECO:0000313" key="7">
    <source>
        <dbReference type="Proteomes" id="UP000266723"/>
    </source>
</evidence>
<accession>A0ABQ7EXE4</accession>
<keyword evidence="3" id="KW-0677">Repeat</keyword>
<organism evidence="6 7">
    <name type="scientific">Brassica cretica</name>
    <name type="common">Mustard</name>
    <dbReference type="NCBI Taxonomy" id="69181"/>
    <lineage>
        <taxon>Eukaryota</taxon>
        <taxon>Viridiplantae</taxon>
        <taxon>Streptophyta</taxon>
        <taxon>Embryophyta</taxon>
        <taxon>Tracheophyta</taxon>
        <taxon>Spermatophyta</taxon>
        <taxon>Magnoliopsida</taxon>
        <taxon>eudicotyledons</taxon>
        <taxon>Gunneridae</taxon>
        <taxon>Pentapetalae</taxon>
        <taxon>rosids</taxon>
        <taxon>malvids</taxon>
        <taxon>Brassicales</taxon>
        <taxon>Brassicaceae</taxon>
        <taxon>Brassiceae</taxon>
        <taxon>Brassica</taxon>
    </lineage>
</organism>
<dbReference type="PANTHER" id="PTHR10552:SF6">
    <property type="entry name" value="U2 SMALL NUCLEAR RIBONUCLEOPROTEIN A"/>
    <property type="match status" value="1"/>
</dbReference>
<sequence>MIGRLKAQWAAIRAKWFFFETHTLSSESEEQRRAREKRSKTLMVKLTADLIWNSPHFFNAVKERELELRGNKIPVIENLGATEAAIINSQTIEEIARLEQALKFGQVPAGLIVPDLVHSNVATKDGKPSSGDPMEVEFLS</sequence>
<evidence type="ECO:0000256" key="3">
    <source>
        <dbReference type="ARBA" id="ARBA00022737"/>
    </source>
</evidence>
<keyword evidence="7" id="KW-1185">Reference proteome</keyword>
<keyword evidence="2" id="KW-0433">Leucine-rich repeat</keyword>
<protein>
    <submittedName>
        <fullName evidence="6">Uncharacterized protein</fullName>
    </submittedName>
</protein>
<dbReference type="InterPro" id="IPR032675">
    <property type="entry name" value="LRR_dom_sf"/>
</dbReference>
<comment type="caution">
    <text evidence="6">The sequence shown here is derived from an EMBL/GenBank/DDBJ whole genome shotgun (WGS) entry which is preliminary data.</text>
</comment>
<dbReference type="InterPro" id="IPR044640">
    <property type="entry name" value="RU2A"/>
</dbReference>
<gene>
    <name evidence="6" type="ORF">DY000_02044858</name>
</gene>
<evidence type="ECO:0000256" key="4">
    <source>
        <dbReference type="ARBA" id="ARBA00023242"/>
    </source>
</evidence>
<evidence type="ECO:0000313" key="6">
    <source>
        <dbReference type="EMBL" id="KAF3608012.1"/>
    </source>
</evidence>
<proteinExistence type="inferred from homology"/>
<reference evidence="6 7" key="1">
    <citation type="journal article" date="2020" name="BMC Genomics">
        <title>Intraspecific diversification of the crop wild relative Brassica cretica Lam. using demographic model selection.</title>
        <authorList>
            <person name="Kioukis A."/>
            <person name="Michalopoulou V.A."/>
            <person name="Briers L."/>
            <person name="Pirintsos S."/>
            <person name="Studholme D.J."/>
            <person name="Pavlidis P."/>
            <person name="Sarris P.F."/>
        </authorList>
    </citation>
    <scope>NUCLEOTIDE SEQUENCE [LARGE SCALE GENOMIC DNA]</scope>
    <source>
        <strain evidence="7">cv. PFS-1207/04</strain>
    </source>
</reference>
<evidence type="ECO:0000256" key="5">
    <source>
        <dbReference type="ARBA" id="ARBA00024196"/>
    </source>
</evidence>